<proteinExistence type="predicted"/>
<evidence type="ECO:0000256" key="1">
    <source>
        <dbReference type="SAM" id="MobiDB-lite"/>
    </source>
</evidence>
<feature type="region of interest" description="Disordered" evidence="1">
    <location>
        <begin position="1"/>
        <end position="101"/>
    </location>
</feature>
<dbReference type="EMBL" id="CADCWF010000342">
    <property type="protein sequence ID" value="CAA9580679.1"/>
    <property type="molecule type" value="Genomic_DNA"/>
</dbReference>
<feature type="compositionally biased region" description="Gly residues" evidence="1">
    <location>
        <begin position="77"/>
        <end position="101"/>
    </location>
</feature>
<evidence type="ECO:0000313" key="2">
    <source>
        <dbReference type="EMBL" id="CAA9580679.1"/>
    </source>
</evidence>
<dbReference type="AlphaFoldDB" id="A0A6J4VK34"/>
<feature type="non-terminal residue" evidence="2">
    <location>
        <position position="101"/>
    </location>
</feature>
<feature type="non-terminal residue" evidence="2">
    <location>
        <position position="1"/>
    </location>
</feature>
<feature type="compositionally biased region" description="Basic and acidic residues" evidence="1">
    <location>
        <begin position="12"/>
        <end position="27"/>
    </location>
</feature>
<accession>A0A6J4VK34</accession>
<feature type="compositionally biased region" description="Basic and acidic residues" evidence="1">
    <location>
        <begin position="38"/>
        <end position="59"/>
    </location>
</feature>
<feature type="compositionally biased region" description="Basic and acidic residues" evidence="1">
    <location>
        <begin position="66"/>
        <end position="75"/>
    </location>
</feature>
<protein>
    <submittedName>
        <fullName evidence="2">Uncharacterized protein</fullName>
    </submittedName>
</protein>
<organism evidence="2">
    <name type="scientific">uncultured Thermomicrobiales bacterium</name>
    <dbReference type="NCBI Taxonomy" id="1645740"/>
    <lineage>
        <taxon>Bacteria</taxon>
        <taxon>Pseudomonadati</taxon>
        <taxon>Thermomicrobiota</taxon>
        <taxon>Thermomicrobia</taxon>
        <taxon>Thermomicrobiales</taxon>
        <taxon>environmental samples</taxon>
    </lineage>
</organism>
<gene>
    <name evidence="2" type="ORF">AVDCRST_MAG59-4708</name>
</gene>
<reference evidence="2" key="1">
    <citation type="submission" date="2020-02" db="EMBL/GenBank/DDBJ databases">
        <authorList>
            <person name="Meier V. D."/>
        </authorList>
    </citation>
    <scope>NUCLEOTIDE SEQUENCE</scope>
    <source>
        <strain evidence="2">AVDCRST_MAG59</strain>
    </source>
</reference>
<sequence>DGTAARHLGPVDCRRPAPRRLDQDRTGDGAAAPSPPPRADRDRPRRSDRGDDRGRDAPHRAGRLLCRAERGRTRWGDGNGRGLGAGSIHAGPGGVPQSGTL</sequence>
<name>A0A6J4VK34_9BACT</name>